<sequence length="138" mass="14741">MIRGLIYDGATGEVLRAITCAAADLAANLPEGAAFWEGESDGAGVWFKDGAPVALPPCPDRGLSFDPALWAWVDRRSGAELAAVARAKRDALLAGCDWTQAPDAPVDRAAWAAYRQALRDIPTQEGWPGNIIWPERPA</sequence>
<evidence type="ECO:0000313" key="3">
    <source>
        <dbReference type="Proteomes" id="UP001597413"/>
    </source>
</evidence>
<reference evidence="3" key="1">
    <citation type="journal article" date="2019" name="Int. J. Syst. Evol. Microbiol.">
        <title>The Global Catalogue of Microorganisms (GCM) 10K type strain sequencing project: providing services to taxonomists for standard genome sequencing and annotation.</title>
        <authorList>
            <consortium name="The Broad Institute Genomics Platform"/>
            <consortium name="The Broad Institute Genome Sequencing Center for Infectious Disease"/>
            <person name="Wu L."/>
            <person name="Ma J."/>
        </authorList>
    </citation>
    <scope>NUCLEOTIDE SEQUENCE [LARGE SCALE GENOMIC DNA]</scope>
    <source>
        <strain evidence="3">CCUG 55131</strain>
    </source>
</reference>
<dbReference type="InterPro" id="IPR031893">
    <property type="entry name" value="Phage_tail_APC"/>
</dbReference>
<proteinExistence type="predicted"/>
<gene>
    <name evidence="2" type="ORF">ACFSM0_05000</name>
</gene>
<accession>A0ABW5A586</accession>
<dbReference type="Proteomes" id="UP001597413">
    <property type="component" value="Unassembled WGS sequence"/>
</dbReference>
<keyword evidence="3" id="KW-1185">Reference proteome</keyword>
<evidence type="ECO:0000313" key="2">
    <source>
        <dbReference type="EMBL" id="MFD2173447.1"/>
    </source>
</evidence>
<feature type="domain" description="Phage tail assembly chaperone-like" evidence="1">
    <location>
        <begin position="83"/>
        <end position="138"/>
    </location>
</feature>
<organism evidence="2 3">
    <name type="scientific">Rhodobacter lacus</name>
    <dbReference type="NCBI Taxonomy" id="1641972"/>
    <lineage>
        <taxon>Bacteria</taxon>
        <taxon>Pseudomonadati</taxon>
        <taxon>Pseudomonadota</taxon>
        <taxon>Alphaproteobacteria</taxon>
        <taxon>Rhodobacterales</taxon>
        <taxon>Rhodobacter group</taxon>
        <taxon>Rhodobacter</taxon>
    </lineage>
</organism>
<dbReference type="Pfam" id="PF16778">
    <property type="entry name" value="Phage_tail_APC"/>
    <property type="match status" value="1"/>
</dbReference>
<evidence type="ECO:0000259" key="1">
    <source>
        <dbReference type="Pfam" id="PF16778"/>
    </source>
</evidence>
<dbReference type="Gene3D" id="6.10.140.1310">
    <property type="match status" value="1"/>
</dbReference>
<comment type="caution">
    <text evidence="2">The sequence shown here is derived from an EMBL/GenBank/DDBJ whole genome shotgun (WGS) entry which is preliminary data.</text>
</comment>
<dbReference type="RefSeq" id="WP_377387933.1">
    <property type="nucleotide sequence ID" value="NZ_JBHUIX010000004.1"/>
</dbReference>
<dbReference type="EMBL" id="JBHUIX010000004">
    <property type="protein sequence ID" value="MFD2173447.1"/>
    <property type="molecule type" value="Genomic_DNA"/>
</dbReference>
<protein>
    <submittedName>
        <fullName evidence="2">Tail fiber assembly protein</fullName>
    </submittedName>
</protein>
<name>A0ABW5A586_9RHOB</name>